<evidence type="ECO:0000313" key="2">
    <source>
        <dbReference type="EMBL" id="OBT98945.1"/>
    </source>
</evidence>
<proteinExistence type="predicted"/>
<dbReference type="AlphaFoldDB" id="A0A1B8GT00"/>
<dbReference type="Proteomes" id="UP000091956">
    <property type="component" value="Unassembled WGS sequence"/>
</dbReference>
<feature type="region of interest" description="Disordered" evidence="1">
    <location>
        <begin position="1"/>
        <end position="71"/>
    </location>
</feature>
<reference evidence="3" key="2">
    <citation type="journal article" date="2018" name="Nat. Commun.">
        <title>Extreme sensitivity to ultraviolet light in the fungal pathogen causing white-nose syndrome of bats.</title>
        <authorList>
            <person name="Palmer J.M."/>
            <person name="Drees K.P."/>
            <person name="Foster J.T."/>
            <person name="Lindner D.L."/>
        </authorList>
    </citation>
    <scope>NUCLEOTIDE SEQUENCE [LARGE SCALE GENOMIC DNA]</scope>
    <source>
        <strain evidence="3">UAMH 10579</strain>
    </source>
</reference>
<sequence length="246" mass="27990">MNPNIKVGPQTDPGTFAPKQEDGTTDSNHELDPALKALLDSLQGPHTRSLEAQKGIKTDPENKAKHEADLEDAKREEADIERQIENQFPDLYADGHKLDQEGRPRIRGLQLSRNRFKSSYVIGRIYNKTTNRLNWYWHGLSGHNYRWDIPEPWSIDPGCFGEFKIEIGQLGSMQGKVDYWIDGTERSVLGNSLQGYLSTHFSAHYEKEVSGSAEVYMADGFSTQTKAWGDGGQVDRIEFYLRKEWA</sequence>
<protein>
    <submittedName>
        <fullName evidence="2">Uncharacterized protein</fullName>
    </submittedName>
</protein>
<dbReference type="OrthoDB" id="3426544at2759"/>
<gene>
    <name evidence="2" type="ORF">VE01_02264</name>
</gene>
<keyword evidence="3" id="KW-1185">Reference proteome</keyword>
<name>A0A1B8GT00_9PEZI</name>
<dbReference type="RefSeq" id="XP_018132678.1">
    <property type="nucleotide sequence ID" value="XM_018271774.1"/>
</dbReference>
<evidence type="ECO:0000256" key="1">
    <source>
        <dbReference type="SAM" id="MobiDB-lite"/>
    </source>
</evidence>
<accession>A0A1B8GT00</accession>
<dbReference type="GeneID" id="28835650"/>
<feature type="compositionally biased region" description="Basic and acidic residues" evidence="1">
    <location>
        <begin position="48"/>
        <end position="71"/>
    </location>
</feature>
<reference evidence="2 3" key="1">
    <citation type="submission" date="2016-03" db="EMBL/GenBank/DDBJ databases">
        <title>Comparative genomics of Pseudogymnoascus destructans, the fungus causing white-nose syndrome of bats.</title>
        <authorList>
            <person name="Palmer J.M."/>
            <person name="Drees K.P."/>
            <person name="Foster J.T."/>
            <person name="Lindner D.L."/>
        </authorList>
    </citation>
    <scope>NUCLEOTIDE SEQUENCE [LARGE SCALE GENOMIC DNA]</scope>
    <source>
        <strain evidence="2 3">UAMH 10579</strain>
    </source>
</reference>
<evidence type="ECO:0000313" key="3">
    <source>
        <dbReference type="Proteomes" id="UP000091956"/>
    </source>
</evidence>
<dbReference type="EMBL" id="KV460214">
    <property type="protein sequence ID" value="OBT98945.1"/>
    <property type="molecule type" value="Genomic_DNA"/>
</dbReference>
<organism evidence="2 3">
    <name type="scientific">Pseudogymnoascus verrucosus</name>
    <dbReference type="NCBI Taxonomy" id="342668"/>
    <lineage>
        <taxon>Eukaryota</taxon>
        <taxon>Fungi</taxon>
        <taxon>Dikarya</taxon>
        <taxon>Ascomycota</taxon>
        <taxon>Pezizomycotina</taxon>
        <taxon>Leotiomycetes</taxon>
        <taxon>Thelebolales</taxon>
        <taxon>Thelebolaceae</taxon>
        <taxon>Pseudogymnoascus</taxon>
    </lineage>
</organism>
<feature type="compositionally biased region" description="Basic and acidic residues" evidence="1">
    <location>
        <begin position="19"/>
        <end position="33"/>
    </location>
</feature>